<protein>
    <submittedName>
        <fullName evidence="1">Phage tail protein</fullName>
    </submittedName>
</protein>
<organism evidence="1 2">
    <name type="scientific">Escherichia coli</name>
    <dbReference type="NCBI Taxonomy" id="562"/>
    <lineage>
        <taxon>Bacteria</taxon>
        <taxon>Pseudomonadati</taxon>
        <taxon>Pseudomonadota</taxon>
        <taxon>Gammaproteobacteria</taxon>
        <taxon>Enterobacterales</taxon>
        <taxon>Enterobacteriaceae</taxon>
        <taxon>Escherichia</taxon>
    </lineage>
</organism>
<sequence>MLKMNSLRDALADTCRWCKANPDKFTVCVESGSIETTGESPSFLYRYNLVIFAMDFTQDIDELFLPLLHWLYHNQPDLLLNPEKNSSIKFSASPNNDDSVDVVIELPVWERVRVTRTPDRHIRAEHLQEPRPRIPSARGAWSNVYEDVTWSIPGNE</sequence>
<gene>
    <name evidence="1" type="ORF">A5U30_004418</name>
</gene>
<reference evidence="1 2" key="1">
    <citation type="submission" date="2020-02" db="EMBL/GenBank/DDBJ databases">
        <authorList>
            <consortium name="PulseNet: The National Subtyping Network for Foodborne Disease Surveillance"/>
            <person name="Tarr C.L."/>
            <person name="Trees E."/>
            <person name="Katz L.S."/>
            <person name="Carleton-Romer H.A."/>
            <person name="Stroika S."/>
            <person name="Kucerova Z."/>
            <person name="Roache K.F."/>
            <person name="Sabol A.L."/>
            <person name="Besser J."/>
            <person name="Gerner-Smidt P."/>
        </authorList>
    </citation>
    <scope>NUCLEOTIDE SEQUENCE [LARGE SCALE GENOMIC DNA]</scope>
    <source>
        <strain evidence="1 2">PNUSAE002719</strain>
    </source>
</reference>
<evidence type="ECO:0000313" key="1">
    <source>
        <dbReference type="EMBL" id="EFM8156700.1"/>
    </source>
</evidence>
<dbReference type="RefSeq" id="WP_332379203.1">
    <property type="nucleotide sequence ID" value="NZ_JAVDCG010000056.1"/>
</dbReference>
<accession>A0A828NSW8</accession>
<dbReference type="InterPro" id="IPR009678">
    <property type="entry name" value="Phage_tail_completion_R"/>
</dbReference>
<name>A0A828NSW8_ECOLX</name>
<proteinExistence type="predicted"/>
<comment type="caution">
    <text evidence="1">The sequence shown here is derived from an EMBL/GenBank/DDBJ whole genome shotgun (WGS) entry which is preliminary data.</text>
</comment>
<dbReference type="Pfam" id="PF06891">
    <property type="entry name" value="P2_Phage_GpR"/>
    <property type="match status" value="1"/>
</dbReference>
<dbReference type="EMBL" id="AATLZG010000037">
    <property type="protein sequence ID" value="EFM8156700.1"/>
    <property type="molecule type" value="Genomic_DNA"/>
</dbReference>
<dbReference type="Proteomes" id="UP000555763">
    <property type="component" value="Unassembled WGS sequence"/>
</dbReference>
<evidence type="ECO:0000313" key="2">
    <source>
        <dbReference type="Proteomes" id="UP000555763"/>
    </source>
</evidence>
<dbReference type="AlphaFoldDB" id="A0A828NSW8"/>